<gene>
    <name evidence="2" type="ORF">ERUC_LOCUS13814</name>
</gene>
<dbReference type="Proteomes" id="UP001642260">
    <property type="component" value="Unassembled WGS sequence"/>
</dbReference>
<evidence type="ECO:0000259" key="1">
    <source>
        <dbReference type="Pfam" id="PF17835"/>
    </source>
</evidence>
<name>A0ABC8JR81_ERUVS</name>
<dbReference type="Pfam" id="PF17835">
    <property type="entry name" value="NOG1_N"/>
    <property type="match status" value="1"/>
</dbReference>
<feature type="domain" description="NOG1 N-terminal helical" evidence="1">
    <location>
        <begin position="5"/>
        <end position="152"/>
    </location>
</feature>
<sequence length="222" mass="25825">MENEFKKIRSAVPKESDFMDVIVSLKERTPTLRTYDDDEDDSFVIDDMIDSCYVKVYDEFPNVSRLDPLYRSILHRRFNFLRYEEARGEASYASYMMANISAKYLRADVCDSLDKCKSLKRAAFARMLAVVRRCVPSLAFLDKVREYMANLDVGGEHASAGANYNHDEGYTVPQLTRREFAENIDQLVDPQTLVWLEELDRVKLVRCASTYTNRMFLNKLCE</sequence>
<comment type="caution">
    <text evidence="2">The sequence shown here is derived from an EMBL/GenBank/DDBJ whole genome shotgun (WGS) entry which is preliminary data.</text>
</comment>
<keyword evidence="3" id="KW-1185">Reference proteome</keyword>
<evidence type="ECO:0000313" key="3">
    <source>
        <dbReference type="Proteomes" id="UP001642260"/>
    </source>
</evidence>
<organism evidence="2 3">
    <name type="scientific">Eruca vesicaria subsp. sativa</name>
    <name type="common">Garden rocket</name>
    <name type="synonym">Eruca sativa</name>
    <dbReference type="NCBI Taxonomy" id="29727"/>
    <lineage>
        <taxon>Eukaryota</taxon>
        <taxon>Viridiplantae</taxon>
        <taxon>Streptophyta</taxon>
        <taxon>Embryophyta</taxon>
        <taxon>Tracheophyta</taxon>
        <taxon>Spermatophyta</taxon>
        <taxon>Magnoliopsida</taxon>
        <taxon>eudicotyledons</taxon>
        <taxon>Gunneridae</taxon>
        <taxon>Pentapetalae</taxon>
        <taxon>rosids</taxon>
        <taxon>malvids</taxon>
        <taxon>Brassicales</taxon>
        <taxon>Brassicaceae</taxon>
        <taxon>Brassiceae</taxon>
        <taxon>Eruca</taxon>
    </lineage>
</organism>
<dbReference type="InterPro" id="IPR041623">
    <property type="entry name" value="NOG1_N"/>
</dbReference>
<reference evidence="2 3" key="1">
    <citation type="submission" date="2022-03" db="EMBL/GenBank/DDBJ databases">
        <authorList>
            <person name="Macdonald S."/>
            <person name="Ahmed S."/>
            <person name="Newling K."/>
        </authorList>
    </citation>
    <scope>NUCLEOTIDE SEQUENCE [LARGE SCALE GENOMIC DNA]</scope>
</reference>
<dbReference type="Gene3D" id="1.20.120.1190">
    <property type="match status" value="1"/>
</dbReference>
<dbReference type="PANTHER" id="PTHR45759">
    <property type="entry name" value="NUCLEOLAR GTP-BINDING PROTEIN 1"/>
    <property type="match status" value="1"/>
</dbReference>
<dbReference type="AlphaFoldDB" id="A0ABC8JR81"/>
<evidence type="ECO:0000313" key="2">
    <source>
        <dbReference type="EMBL" id="CAH8336483.1"/>
    </source>
</evidence>
<protein>
    <recommendedName>
        <fullName evidence="1">NOG1 N-terminal helical domain-containing protein</fullName>
    </recommendedName>
</protein>
<proteinExistence type="predicted"/>
<dbReference type="EMBL" id="CAKOAT010130487">
    <property type="protein sequence ID" value="CAH8336483.1"/>
    <property type="molecule type" value="Genomic_DNA"/>
</dbReference>
<accession>A0ABC8JR81</accession>